<dbReference type="InterPro" id="IPR028927">
    <property type="entry name" value="Man-6-P_rcpt"/>
</dbReference>
<evidence type="ECO:0000256" key="11">
    <source>
        <dbReference type="ARBA" id="ARBA00022989"/>
    </source>
</evidence>
<keyword evidence="17" id="KW-0325">Glycoprotein</keyword>
<feature type="transmembrane region" description="Helical" evidence="19">
    <location>
        <begin position="466"/>
        <end position="490"/>
    </location>
</feature>
<feature type="transmembrane region" description="Helical" evidence="19">
    <location>
        <begin position="723"/>
        <end position="746"/>
    </location>
</feature>
<dbReference type="SUPFAM" id="SSF50911">
    <property type="entry name" value="Mannose 6-phosphate receptor domain"/>
    <property type="match status" value="4"/>
</dbReference>
<dbReference type="PROSITE" id="PS51914">
    <property type="entry name" value="MRH"/>
    <property type="match status" value="2"/>
</dbReference>
<feature type="signal peptide" evidence="20">
    <location>
        <begin position="1"/>
        <end position="22"/>
    </location>
</feature>
<comment type="subcellular location">
    <subcellularLocation>
        <location evidence="2">Cytoplasmic vesicle membrane</location>
        <topology evidence="2">Single-pass type I membrane protein</topology>
    </subcellularLocation>
    <subcellularLocation>
        <location evidence="3">Golgi apparatus membrane</location>
    </subcellularLocation>
    <subcellularLocation>
        <location evidence="1">Mitochondrion membrane</location>
        <topology evidence="1">Single-pass membrane protein</topology>
    </subcellularLocation>
    <subcellularLocation>
        <location evidence="4">Preautophagosomal structure membrane</location>
        <topology evidence="4">Single-pass type I membrane protein</topology>
    </subcellularLocation>
</comment>
<evidence type="ECO:0000256" key="8">
    <source>
        <dbReference type="ARBA" id="ARBA00022692"/>
    </source>
</evidence>
<feature type="domain" description="MRH" evidence="21">
    <location>
        <begin position="822"/>
        <end position="966"/>
    </location>
</feature>
<dbReference type="PANTHER" id="PTHR15071">
    <property type="entry name" value="MANNOSE-6-PHOSPHATE RECEPTOR FAMILY MEMBER"/>
    <property type="match status" value="1"/>
</dbReference>
<keyword evidence="10" id="KW-0653">Protein transport</keyword>
<evidence type="ECO:0000256" key="16">
    <source>
        <dbReference type="ARBA" id="ARBA00023157"/>
    </source>
</evidence>
<keyword evidence="15 19" id="KW-0472">Membrane</keyword>
<keyword evidence="11 19" id="KW-1133">Transmembrane helix</keyword>
<accession>A0A913ZWH2</accession>
<keyword evidence="14" id="KW-0496">Mitochondrion</keyword>
<evidence type="ECO:0000259" key="21">
    <source>
        <dbReference type="PROSITE" id="PS51914"/>
    </source>
</evidence>
<dbReference type="Gene3D" id="2.70.130.10">
    <property type="entry name" value="Mannose-6-phosphate receptor binding domain"/>
    <property type="match status" value="3"/>
</dbReference>
<dbReference type="GeneID" id="119727866"/>
<evidence type="ECO:0000256" key="5">
    <source>
        <dbReference type="ARBA" id="ARBA00005363"/>
    </source>
</evidence>
<keyword evidence="12" id="KW-0072">Autophagy</keyword>
<evidence type="ECO:0000256" key="2">
    <source>
        <dbReference type="ARBA" id="ARBA00004358"/>
    </source>
</evidence>
<evidence type="ECO:0000256" key="17">
    <source>
        <dbReference type="ARBA" id="ARBA00023180"/>
    </source>
</evidence>
<evidence type="ECO:0000256" key="7">
    <source>
        <dbReference type="ARBA" id="ARBA00022448"/>
    </source>
</evidence>
<evidence type="ECO:0000256" key="9">
    <source>
        <dbReference type="ARBA" id="ARBA00022729"/>
    </source>
</evidence>
<sequence length="1053" mass="116017">MKPELSLLAFSIYLSLRGFASATLAPCIKVDDCSCRVTTDEGEHEINIRSLGLEDQNQAPRFGFKQYNPSEPWEYAYNPCYAWSDGTANCQDVVVCQRSSTRHNDTFGLGDAAANWTDDGTHYYIVHSHTTRTTFIELRCDVSATTPKFDYYKDQSNEYTFTLTSACACPGVCEASPTVAPRPNPPGTLSVGSVLCIIVLVVVVVYLVGGVMYKKFVRKAEGMEVIPNREIWTGLFINIRDGCVFIFSCGRRSSVPYARAGQQTIEYRELAVLVYMYRYFLEFWKEAIFPSFTMGWALVIYVACVLLRELAYGAVTPCEKVDDCSCKLQNSDKQINIRSLGYSDKSAPRFGFKRYDIGFDWEYAYNPCYPWSDGTNSCKSVVGCQRIYNNHSATYDIADVTATWMNDGSFYYIKYSHGPRITVVMLDCDATAKTPTLGLNIQKTNFYNFTLTSECCCPGTCNPPGISAGSVICIIASVLIVVYLIGGVLFMKFVRHAEGSELIPNKEIWVGLFGYIKEGFIFVFTCGKTPGYTTFYPAKYLEACNAVDDCSCKLSDGKEINIRSLGSQGGTTPRFPYELAGSWKYAYNPCYPWSDTTSCQNVAACQEGDPDPTEKYAIGDATPATWTQENNKYVVKYSSTGGGKTRTSVVVLACDTSATEPKLERLGSKPDPQDPDTTLYDFILTSKCCCPGECGSVGPTKPAHTTKHAHPTKPHPAAGGISIGSVMCIIVSVLIIVYVVAGVLFMKFVRHAEGMEIIPNRNIWGGLFRSIRCQLDYNSSLIFPNCSPIMGLYRTRTLSWMISYMFLISVCCAALDECKKVDDCSCKLPDGKEIDIRSLGYKGTSAPRFKYQLSGSWNYAYNPCYPWSDTSACQNVAACQKGTTPPIERFAIGSATPATWKIEKNNYVVEYSTVAGGHTRTSVVKLTCDQAKTDPALAAQGSRSDPKFPDTTFYDFELTSKCCCPGGCASVTPTKHSPSSGGISVGSVLCIIVAVLIVVYLIGGVLFMKFVRHAEGREIIPNSDIWAGLPGNIKDGFMFVFTCGKNSGYDTMK</sequence>
<feature type="transmembrane region" description="Helical" evidence="19">
    <location>
        <begin position="983"/>
        <end position="1007"/>
    </location>
</feature>
<dbReference type="InterPro" id="IPR018939">
    <property type="entry name" value="Autophagy-rel_prot_27"/>
</dbReference>
<evidence type="ECO:0000256" key="15">
    <source>
        <dbReference type="ARBA" id="ARBA00023136"/>
    </source>
</evidence>
<evidence type="ECO:0000256" key="4">
    <source>
        <dbReference type="ARBA" id="ARBA00004472"/>
    </source>
</evidence>
<dbReference type="GO" id="GO:0000139">
    <property type="term" value="C:Golgi membrane"/>
    <property type="evidence" value="ECO:0007669"/>
    <property type="project" value="UniProtKB-SubCell"/>
</dbReference>
<keyword evidence="18" id="KW-0968">Cytoplasmic vesicle</keyword>
<keyword evidence="13" id="KW-0333">Golgi apparatus</keyword>
<feature type="transmembrane region" description="Helical" evidence="19">
    <location>
        <begin position="191"/>
        <end position="213"/>
    </location>
</feature>
<evidence type="ECO:0000256" key="1">
    <source>
        <dbReference type="ARBA" id="ARBA00004304"/>
    </source>
</evidence>
<dbReference type="Proteomes" id="UP000887568">
    <property type="component" value="Unplaced"/>
</dbReference>
<dbReference type="InterPro" id="IPR044865">
    <property type="entry name" value="MRH_dom"/>
</dbReference>
<protein>
    <recommendedName>
        <fullName evidence="6">Autophagy-related protein 27</fullName>
    </recommendedName>
</protein>
<evidence type="ECO:0000256" key="6">
    <source>
        <dbReference type="ARBA" id="ARBA00013776"/>
    </source>
</evidence>
<evidence type="ECO:0000256" key="12">
    <source>
        <dbReference type="ARBA" id="ARBA00023006"/>
    </source>
</evidence>
<dbReference type="RefSeq" id="XP_038055869.1">
    <property type="nucleotide sequence ID" value="XM_038199941.1"/>
</dbReference>
<evidence type="ECO:0000256" key="13">
    <source>
        <dbReference type="ARBA" id="ARBA00023034"/>
    </source>
</evidence>
<evidence type="ECO:0000256" key="3">
    <source>
        <dbReference type="ARBA" id="ARBA00004394"/>
    </source>
</evidence>
<feature type="domain" description="MRH" evidence="21">
    <location>
        <begin position="548"/>
        <end position="692"/>
    </location>
</feature>
<evidence type="ECO:0000256" key="18">
    <source>
        <dbReference type="ARBA" id="ARBA00023329"/>
    </source>
</evidence>
<evidence type="ECO:0000313" key="23">
    <source>
        <dbReference type="Proteomes" id="UP000887568"/>
    </source>
</evidence>
<evidence type="ECO:0000256" key="10">
    <source>
        <dbReference type="ARBA" id="ARBA00022927"/>
    </source>
</evidence>
<comment type="similarity">
    <text evidence="5">Belongs to the ATG27 family.</text>
</comment>
<dbReference type="AlphaFoldDB" id="A0A913ZWH2"/>
<keyword evidence="8 19" id="KW-0812">Transmembrane</keyword>
<dbReference type="OrthoDB" id="29460at2759"/>
<dbReference type="InterPro" id="IPR009011">
    <property type="entry name" value="Man6P_isomerase_rcpt-bd_dom_sf"/>
</dbReference>
<dbReference type="Pfam" id="PF02157">
    <property type="entry name" value="Man-6-P_recep"/>
    <property type="match status" value="3"/>
</dbReference>
<keyword evidence="7" id="KW-0813">Transport</keyword>
<keyword evidence="23" id="KW-1185">Reference proteome</keyword>
<dbReference type="EnsemblMetazoa" id="XM_038199941.1">
    <property type="protein sequence ID" value="XP_038055869.1"/>
    <property type="gene ID" value="LOC119727866"/>
</dbReference>
<organism evidence="22 23">
    <name type="scientific">Patiria miniata</name>
    <name type="common">Bat star</name>
    <name type="synonym">Asterina miniata</name>
    <dbReference type="NCBI Taxonomy" id="46514"/>
    <lineage>
        <taxon>Eukaryota</taxon>
        <taxon>Metazoa</taxon>
        <taxon>Echinodermata</taxon>
        <taxon>Eleutherozoa</taxon>
        <taxon>Asterozoa</taxon>
        <taxon>Asteroidea</taxon>
        <taxon>Valvatacea</taxon>
        <taxon>Valvatida</taxon>
        <taxon>Asterinidae</taxon>
        <taxon>Patiria</taxon>
    </lineage>
</organism>
<keyword evidence="9 20" id="KW-0732">Signal</keyword>
<dbReference type="Pfam" id="PF09451">
    <property type="entry name" value="ATG27"/>
    <property type="match status" value="1"/>
</dbReference>
<reference evidence="22" key="1">
    <citation type="submission" date="2022-11" db="UniProtKB">
        <authorList>
            <consortium name="EnsemblMetazoa"/>
        </authorList>
    </citation>
    <scope>IDENTIFICATION</scope>
</reference>
<keyword evidence="16" id="KW-1015">Disulfide bond</keyword>
<dbReference type="GO" id="GO:0005802">
    <property type="term" value="C:trans-Golgi network"/>
    <property type="evidence" value="ECO:0007669"/>
    <property type="project" value="TreeGrafter"/>
</dbReference>
<dbReference type="PANTHER" id="PTHR15071:SF0">
    <property type="entry name" value="MANNOSE 6-PHOSPHATE RECEPTOR-LIKE PROTEIN 1"/>
    <property type="match status" value="1"/>
</dbReference>
<name>A0A913ZWH2_PATMI</name>
<feature type="chain" id="PRO_5036905456" description="Autophagy-related protein 27" evidence="20">
    <location>
        <begin position="23"/>
        <end position="1053"/>
    </location>
</feature>
<evidence type="ECO:0000256" key="19">
    <source>
        <dbReference type="SAM" id="Phobius"/>
    </source>
</evidence>
<evidence type="ECO:0000256" key="14">
    <source>
        <dbReference type="ARBA" id="ARBA00023128"/>
    </source>
</evidence>
<feature type="transmembrane region" description="Helical" evidence="19">
    <location>
        <begin position="287"/>
        <end position="308"/>
    </location>
</feature>
<proteinExistence type="inferred from homology"/>
<dbReference type="GO" id="GO:0010008">
    <property type="term" value="C:endosome membrane"/>
    <property type="evidence" value="ECO:0007669"/>
    <property type="project" value="UniProtKB-SubCell"/>
</dbReference>
<evidence type="ECO:0000313" key="22">
    <source>
        <dbReference type="EnsemblMetazoa" id="XP_038055869.1"/>
    </source>
</evidence>
<evidence type="ECO:0000256" key="20">
    <source>
        <dbReference type="SAM" id="SignalP"/>
    </source>
</evidence>